<dbReference type="AlphaFoldDB" id="A0A0F9KZH8"/>
<name>A0A0F9KZH8_9ZZZZ</name>
<keyword evidence="1" id="KW-0812">Transmembrane</keyword>
<keyword evidence="1" id="KW-1133">Transmembrane helix</keyword>
<evidence type="ECO:0008006" key="3">
    <source>
        <dbReference type="Google" id="ProtNLM"/>
    </source>
</evidence>
<reference evidence="2" key="1">
    <citation type="journal article" date="2015" name="Nature">
        <title>Complex archaea that bridge the gap between prokaryotes and eukaryotes.</title>
        <authorList>
            <person name="Spang A."/>
            <person name="Saw J.H."/>
            <person name="Jorgensen S.L."/>
            <person name="Zaremba-Niedzwiedzka K."/>
            <person name="Martijn J."/>
            <person name="Lind A.E."/>
            <person name="van Eijk R."/>
            <person name="Schleper C."/>
            <person name="Guy L."/>
            <person name="Ettema T.J."/>
        </authorList>
    </citation>
    <scope>NUCLEOTIDE SEQUENCE</scope>
</reference>
<feature type="transmembrane region" description="Helical" evidence="1">
    <location>
        <begin position="15"/>
        <end position="35"/>
    </location>
</feature>
<proteinExistence type="predicted"/>
<feature type="transmembrane region" description="Helical" evidence="1">
    <location>
        <begin position="41"/>
        <end position="58"/>
    </location>
</feature>
<comment type="caution">
    <text evidence="2">The sequence shown here is derived from an EMBL/GenBank/DDBJ whole genome shotgun (WGS) entry which is preliminary data.</text>
</comment>
<keyword evidence="1" id="KW-0472">Membrane</keyword>
<gene>
    <name evidence="2" type="ORF">LCGC14_1343140</name>
</gene>
<protein>
    <recommendedName>
        <fullName evidence="3">Holin</fullName>
    </recommendedName>
</protein>
<organism evidence="2">
    <name type="scientific">marine sediment metagenome</name>
    <dbReference type="NCBI Taxonomy" id="412755"/>
    <lineage>
        <taxon>unclassified sequences</taxon>
        <taxon>metagenomes</taxon>
        <taxon>ecological metagenomes</taxon>
    </lineage>
</organism>
<evidence type="ECO:0000256" key="1">
    <source>
        <dbReference type="SAM" id="Phobius"/>
    </source>
</evidence>
<sequence length="86" mass="9369">MPQVLKDLLGSEKGLIAVALIIAVTVLAALDHIPIERWESYTKWIFGFFAVGTGLRAIGQGIGNKREADTLRTQLDDLQSSNDTEA</sequence>
<accession>A0A0F9KZH8</accession>
<dbReference type="EMBL" id="LAZR01008231">
    <property type="protein sequence ID" value="KKM80116.1"/>
    <property type="molecule type" value="Genomic_DNA"/>
</dbReference>
<evidence type="ECO:0000313" key="2">
    <source>
        <dbReference type="EMBL" id="KKM80116.1"/>
    </source>
</evidence>